<protein>
    <submittedName>
        <fullName evidence="1">Putative signal peptide protein</fullName>
    </submittedName>
</protein>
<name>A0A0L6VFJ4_9BASI</name>
<reference evidence="1 2" key="1">
    <citation type="submission" date="2015-08" db="EMBL/GenBank/DDBJ databases">
        <title>Next Generation Sequencing and Analysis of the Genome of Puccinia sorghi L Schw, the Causal Agent of Maize Common Rust.</title>
        <authorList>
            <person name="Rochi L."/>
            <person name="Burguener G."/>
            <person name="Darino M."/>
            <person name="Turjanski A."/>
            <person name="Kreff E."/>
            <person name="Dieguez M.J."/>
            <person name="Sacco F."/>
        </authorList>
    </citation>
    <scope>NUCLEOTIDE SEQUENCE [LARGE SCALE GENOMIC DNA]</scope>
    <source>
        <strain evidence="1 2">RO10H11247</strain>
    </source>
</reference>
<keyword evidence="2" id="KW-1185">Reference proteome</keyword>
<comment type="caution">
    <text evidence="1">The sequence shown here is derived from an EMBL/GenBank/DDBJ whole genome shotgun (WGS) entry which is preliminary data.</text>
</comment>
<dbReference type="EMBL" id="LAVV01006669">
    <property type="protein sequence ID" value="KNZ58850.1"/>
    <property type="molecule type" value="Genomic_DNA"/>
</dbReference>
<accession>A0A0L6VFJ4</accession>
<organism evidence="1 2">
    <name type="scientific">Puccinia sorghi</name>
    <dbReference type="NCBI Taxonomy" id="27349"/>
    <lineage>
        <taxon>Eukaryota</taxon>
        <taxon>Fungi</taxon>
        <taxon>Dikarya</taxon>
        <taxon>Basidiomycota</taxon>
        <taxon>Pucciniomycotina</taxon>
        <taxon>Pucciniomycetes</taxon>
        <taxon>Pucciniales</taxon>
        <taxon>Pucciniaceae</taxon>
        <taxon>Puccinia</taxon>
    </lineage>
</organism>
<gene>
    <name evidence="1" type="ORF">VP01_1849g4</name>
</gene>
<dbReference type="OrthoDB" id="5768718at2759"/>
<dbReference type="AlphaFoldDB" id="A0A0L6VFJ4"/>
<dbReference type="Proteomes" id="UP000037035">
    <property type="component" value="Unassembled WGS sequence"/>
</dbReference>
<proteinExistence type="predicted"/>
<evidence type="ECO:0000313" key="1">
    <source>
        <dbReference type="EMBL" id="KNZ58850.1"/>
    </source>
</evidence>
<dbReference type="VEuPathDB" id="FungiDB:VP01_1849g4"/>
<evidence type="ECO:0000313" key="2">
    <source>
        <dbReference type="Proteomes" id="UP000037035"/>
    </source>
</evidence>
<sequence>MVDPMLWENYWLGLSTFVHSLVSNLLAQSQHVVKLLPWISGKKSTKISRHDQNSTWIKASLMKLPDMPTMGHLIAEVYNGSFFYYARSWSQTFFPSTTLLNNNLQIFIEAMQWKNKYLRCFQLTQGIKLDTGFDKCDVKGKPDLIPELLPYF</sequence>